<reference evidence="2" key="1">
    <citation type="submission" date="2022-06" db="EMBL/GenBank/DDBJ databases">
        <title>Genome Sequence of Candolleomyces eurysporus.</title>
        <authorList>
            <person name="Buettner E."/>
        </authorList>
    </citation>
    <scope>NUCLEOTIDE SEQUENCE</scope>
    <source>
        <strain evidence="2">VTCC 930004</strain>
    </source>
</reference>
<feature type="region of interest" description="Disordered" evidence="1">
    <location>
        <begin position="509"/>
        <end position="587"/>
    </location>
</feature>
<feature type="compositionally biased region" description="Basic and acidic residues" evidence="1">
    <location>
        <begin position="558"/>
        <end position="567"/>
    </location>
</feature>
<feature type="region of interest" description="Disordered" evidence="1">
    <location>
        <begin position="456"/>
        <end position="484"/>
    </location>
</feature>
<proteinExistence type="predicted"/>
<dbReference type="Proteomes" id="UP001140091">
    <property type="component" value="Unassembled WGS sequence"/>
</dbReference>
<protein>
    <submittedName>
        <fullName evidence="2">Uncharacterized protein</fullName>
    </submittedName>
</protein>
<name>A0A9W8JJI1_9AGAR</name>
<gene>
    <name evidence="2" type="ORF">H1R20_g1180</name>
</gene>
<keyword evidence="3" id="KW-1185">Reference proteome</keyword>
<evidence type="ECO:0000313" key="3">
    <source>
        <dbReference type="Proteomes" id="UP001140091"/>
    </source>
</evidence>
<feature type="compositionally biased region" description="Low complexity" evidence="1">
    <location>
        <begin position="572"/>
        <end position="582"/>
    </location>
</feature>
<evidence type="ECO:0000313" key="2">
    <source>
        <dbReference type="EMBL" id="KAJ2935911.1"/>
    </source>
</evidence>
<sequence>MDSRFHTVQLAYLQSCWVEYLFATAEQKKEIPLTATDHLVALVEKAGRQVSDTERTGLQKNVREWFMQKCRRKKDLPKFGPKYTDEEQDEDKLPDYGGKSPTLFYFYKKALKHEWDLLTEDEKLSYEKKAAEWREHRANEEDKVRLAENDLVPYVEHFCHTMFNHLGVCVAVLCAMLNFNENHGGTGFKQTKQEGIKNTGIMPLWAKYNASVMGLSSNPYEIPWELKVNEYGEPLLKDPMNIPDLYQCWSTLPKVLRAFIKGHYACASGRNPSKVRPPWGEMFKQPQSFFLADHVPEKYFPIFCDPSKVNVGLVEELLNLFYGKQKEGRIAFEFHSYLGSKGVFHLRLPREAIQASSAEDGQSMPLLKPKLKKRARKAQKQSVTSATVFQGSHLETKVDGGGEKVKVYTPPPMAGPIAQVLATPASNDEANWEDVLLQAPISKPMHVPARKKAVILDSDDDTADPHSHSTPALPMESMPEKPSGRLIQSIPATVKSSPLQPIFSPAKLKTRHKAPQTPTMPPNATPLPSADDDATPPPITPLTIDTPVHRKHKAAKSSKTEVTKGREQVGGSSAPAAKPSSSAKEKALLADAASIGALEIGKRVRKPRIRDS</sequence>
<organism evidence="2 3">
    <name type="scientific">Candolleomyces eurysporus</name>
    <dbReference type="NCBI Taxonomy" id="2828524"/>
    <lineage>
        <taxon>Eukaryota</taxon>
        <taxon>Fungi</taxon>
        <taxon>Dikarya</taxon>
        <taxon>Basidiomycota</taxon>
        <taxon>Agaricomycotina</taxon>
        <taxon>Agaricomycetes</taxon>
        <taxon>Agaricomycetidae</taxon>
        <taxon>Agaricales</taxon>
        <taxon>Agaricineae</taxon>
        <taxon>Psathyrellaceae</taxon>
        <taxon>Candolleomyces</taxon>
    </lineage>
</organism>
<dbReference type="EMBL" id="JANBPK010000265">
    <property type="protein sequence ID" value="KAJ2935911.1"/>
    <property type="molecule type" value="Genomic_DNA"/>
</dbReference>
<comment type="caution">
    <text evidence="2">The sequence shown here is derived from an EMBL/GenBank/DDBJ whole genome shotgun (WGS) entry which is preliminary data.</text>
</comment>
<accession>A0A9W8JJI1</accession>
<dbReference type="AlphaFoldDB" id="A0A9W8JJI1"/>
<feature type="non-terminal residue" evidence="2">
    <location>
        <position position="612"/>
    </location>
</feature>
<evidence type="ECO:0000256" key="1">
    <source>
        <dbReference type="SAM" id="MobiDB-lite"/>
    </source>
</evidence>